<gene>
    <name evidence="6" type="ORF">HA50_23650</name>
</gene>
<dbReference type="OrthoDB" id="570111at2"/>
<comment type="similarity">
    <text evidence="1">Belongs to the LysR transcriptional regulatory family.</text>
</comment>
<dbReference type="RefSeq" id="WP_084879328.1">
    <property type="nucleotide sequence ID" value="NZ_JAGGMY010000005.1"/>
</dbReference>
<dbReference type="Proteomes" id="UP000193749">
    <property type="component" value="Unassembled WGS sequence"/>
</dbReference>
<dbReference type="SUPFAM" id="SSF46785">
    <property type="entry name" value="Winged helix' DNA-binding domain"/>
    <property type="match status" value="1"/>
</dbReference>
<dbReference type="AlphaFoldDB" id="A0A1X1EKZ5"/>
<evidence type="ECO:0000256" key="2">
    <source>
        <dbReference type="ARBA" id="ARBA00023015"/>
    </source>
</evidence>
<dbReference type="InterPro" id="IPR058163">
    <property type="entry name" value="LysR-type_TF_proteobact-type"/>
</dbReference>
<evidence type="ECO:0000313" key="7">
    <source>
        <dbReference type="Proteomes" id="UP000193749"/>
    </source>
</evidence>
<dbReference type="InterPro" id="IPR000847">
    <property type="entry name" value="LysR_HTH_N"/>
</dbReference>
<dbReference type="GO" id="GO:0006351">
    <property type="term" value="P:DNA-templated transcription"/>
    <property type="evidence" value="ECO:0007669"/>
    <property type="project" value="TreeGrafter"/>
</dbReference>
<evidence type="ECO:0000256" key="3">
    <source>
        <dbReference type="ARBA" id="ARBA00023125"/>
    </source>
</evidence>
<keyword evidence="4" id="KW-0804">Transcription</keyword>
<feature type="domain" description="HTH lysR-type" evidence="5">
    <location>
        <begin position="6"/>
        <end position="63"/>
    </location>
</feature>
<evidence type="ECO:0000259" key="5">
    <source>
        <dbReference type="PROSITE" id="PS50931"/>
    </source>
</evidence>
<comment type="caution">
    <text evidence="6">The sequence shown here is derived from an EMBL/GenBank/DDBJ whole genome shotgun (WGS) entry which is preliminary data.</text>
</comment>
<accession>A0A1X1EKZ5</accession>
<dbReference type="EMBL" id="MLJI01000002">
    <property type="protein sequence ID" value="ORM89610.1"/>
    <property type="molecule type" value="Genomic_DNA"/>
</dbReference>
<dbReference type="InterPro" id="IPR036390">
    <property type="entry name" value="WH_DNA-bd_sf"/>
</dbReference>
<evidence type="ECO:0000256" key="4">
    <source>
        <dbReference type="ARBA" id="ARBA00023163"/>
    </source>
</evidence>
<name>A0A1X1EKZ5_PANCY</name>
<dbReference type="GO" id="GO:0003700">
    <property type="term" value="F:DNA-binding transcription factor activity"/>
    <property type="evidence" value="ECO:0007669"/>
    <property type="project" value="InterPro"/>
</dbReference>
<sequence length="305" mass="34234">MQPSMPNWNDLRIFLEVYRCGSLSAAARQLRIDVSTVSRHIASLEKSLAAPVFQRLPAGLKATTKGREILSFIESMESHSLAMMQTDKAGVSHLPAGEIRIGTMEGIASFYLAGKIGKFNEKYPNIMVELLTSSHQVHVNRREADLFLSFYPYDGKGLDILPVGKFRLYLYAHNDYLQKYGAPANISELRSHKFISYISDLIQLDTVRWLDEAIINPDIIFSSSSLVAQMFAAASGTGIAMLPEFMQAERFGLKPLLRESVEVSRVVWLSVHSELRYLPKMKAIIAFLLEAFGNDYPNDPGIRLK</sequence>
<dbReference type="InterPro" id="IPR005119">
    <property type="entry name" value="LysR_subst-bd"/>
</dbReference>
<keyword evidence="2" id="KW-0805">Transcription regulation</keyword>
<protein>
    <submittedName>
        <fullName evidence="6">LysR family transcriptional regulator</fullName>
    </submittedName>
</protein>
<reference evidence="6 7" key="1">
    <citation type="journal article" date="2017" name="Antonie Van Leeuwenhoek">
        <title>Phylogenomic resolution of the bacterial genus Pantoea and its relationship with Erwinia and Tatumella.</title>
        <authorList>
            <person name="Palmer M."/>
            <person name="Steenkamp E.T."/>
            <person name="Coetzee M.P."/>
            <person name="Chan W.Y."/>
            <person name="van Zyl E."/>
            <person name="De Maayer P."/>
            <person name="Coutinho T.A."/>
            <person name="Blom J."/>
            <person name="Smits T.H."/>
            <person name="Duffy B."/>
            <person name="Venter S.N."/>
        </authorList>
    </citation>
    <scope>NUCLEOTIDE SEQUENCE [LARGE SCALE GENOMIC DNA]</scope>
    <source>
        <strain evidence="6 7">LMG 2657</strain>
    </source>
</reference>
<dbReference type="GO" id="GO:0043565">
    <property type="term" value="F:sequence-specific DNA binding"/>
    <property type="evidence" value="ECO:0007669"/>
    <property type="project" value="TreeGrafter"/>
</dbReference>
<evidence type="ECO:0000256" key="1">
    <source>
        <dbReference type="ARBA" id="ARBA00009437"/>
    </source>
</evidence>
<dbReference type="STRING" id="55209.HA50_23650"/>
<organism evidence="6 7">
    <name type="scientific">Pantoea cypripedii</name>
    <name type="common">Pectobacterium cypripedii</name>
    <name type="synonym">Erwinia cypripedii</name>
    <dbReference type="NCBI Taxonomy" id="55209"/>
    <lineage>
        <taxon>Bacteria</taxon>
        <taxon>Pseudomonadati</taxon>
        <taxon>Pseudomonadota</taxon>
        <taxon>Gammaproteobacteria</taxon>
        <taxon>Enterobacterales</taxon>
        <taxon>Erwiniaceae</taxon>
        <taxon>Pantoea</taxon>
    </lineage>
</organism>
<dbReference type="Pfam" id="PF00126">
    <property type="entry name" value="HTH_1"/>
    <property type="match status" value="1"/>
</dbReference>
<dbReference type="SUPFAM" id="SSF53850">
    <property type="entry name" value="Periplasmic binding protein-like II"/>
    <property type="match status" value="1"/>
</dbReference>
<evidence type="ECO:0000313" key="6">
    <source>
        <dbReference type="EMBL" id="ORM89610.1"/>
    </source>
</evidence>
<dbReference type="CDD" id="cd05466">
    <property type="entry name" value="PBP2_LTTR_substrate"/>
    <property type="match status" value="1"/>
</dbReference>
<keyword evidence="7" id="KW-1185">Reference proteome</keyword>
<proteinExistence type="inferred from homology"/>
<dbReference type="Gene3D" id="3.40.190.290">
    <property type="match status" value="1"/>
</dbReference>
<dbReference type="Gene3D" id="1.10.10.10">
    <property type="entry name" value="Winged helix-like DNA-binding domain superfamily/Winged helix DNA-binding domain"/>
    <property type="match status" value="1"/>
</dbReference>
<dbReference type="PANTHER" id="PTHR30537:SF3">
    <property type="entry name" value="TRANSCRIPTIONAL REGULATORY PROTEIN"/>
    <property type="match status" value="1"/>
</dbReference>
<keyword evidence="3" id="KW-0238">DNA-binding</keyword>
<dbReference type="Pfam" id="PF03466">
    <property type="entry name" value="LysR_substrate"/>
    <property type="match status" value="1"/>
</dbReference>
<dbReference type="InterPro" id="IPR036388">
    <property type="entry name" value="WH-like_DNA-bd_sf"/>
</dbReference>
<dbReference type="PROSITE" id="PS50931">
    <property type="entry name" value="HTH_LYSR"/>
    <property type="match status" value="1"/>
</dbReference>
<dbReference type="PANTHER" id="PTHR30537">
    <property type="entry name" value="HTH-TYPE TRANSCRIPTIONAL REGULATOR"/>
    <property type="match status" value="1"/>
</dbReference>